<name>A0A4C1Y4N4_EUMVA</name>
<evidence type="ECO:0000256" key="1">
    <source>
        <dbReference type="SAM" id="MobiDB-lite"/>
    </source>
</evidence>
<accession>A0A4C1Y4N4</accession>
<dbReference type="AlphaFoldDB" id="A0A4C1Y4N4"/>
<feature type="region of interest" description="Disordered" evidence="1">
    <location>
        <begin position="194"/>
        <end position="214"/>
    </location>
</feature>
<keyword evidence="4" id="KW-1185">Reference proteome</keyword>
<feature type="compositionally biased region" description="Polar residues" evidence="1">
    <location>
        <begin position="19"/>
        <end position="32"/>
    </location>
</feature>
<sequence length="514" mass="58522">MADQPDEPMDLTDLPPPSTSNVTQDTAVSTSAMPFAEPQITAAPKSKAQKQRDYRHRIAASRTPAEVITARAAETARKRNYRLRVAANSALANEPVQTTSTSSDLVEIQQTKSTWNTKWQLSIKRFKSTFLDNESGYACSVCDRLWFKNDLKPITAANLEVISDWFIKVNRQLCREEYELVCSTLSTVLQQKVDAATGKEDDPSNRTENISAENAPDSEVLASKQHTMMWNEEDCLNIAPGHRAQPLNIIYDRHAEELSFPSIYYGIPRRFNMGVSVTAYMIATSELRRRDRRGATPQKILYVAIKILRLRMVDGILLEDPEFLKEFVTANLAFMKTVPNSIQYWAARKLGLFAMMRQLGKPTVFLTISANEIRWPKLLTILLKLSNKYPGKTAKDLNTSERCTLVSDDPVTCCIYFHKLVGSLMKMLKSKQFYNPFGKYFVQDYFIRIEFQHRGSPHAHILLWLNNDPHETVSENMPKTIDLVEKLSSVSREDMPSDSVYANQSHKHTFTCTK</sequence>
<gene>
    <name evidence="3" type="ORF">EVAR_53520_1</name>
</gene>
<evidence type="ECO:0000313" key="3">
    <source>
        <dbReference type="EMBL" id="GBP70856.1"/>
    </source>
</evidence>
<dbReference type="STRING" id="151549.A0A4C1Y4N4"/>
<dbReference type="OrthoDB" id="416437at2759"/>
<dbReference type="Pfam" id="PF14214">
    <property type="entry name" value="Helitron_like_N"/>
    <property type="match status" value="1"/>
</dbReference>
<organism evidence="3 4">
    <name type="scientific">Eumeta variegata</name>
    <name type="common">Bagworm moth</name>
    <name type="synonym">Eumeta japonica</name>
    <dbReference type="NCBI Taxonomy" id="151549"/>
    <lineage>
        <taxon>Eukaryota</taxon>
        <taxon>Metazoa</taxon>
        <taxon>Ecdysozoa</taxon>
        <taxon>Arthropoda</taxon>
        <taxon>Hexapoda</taxon>
        <taxon>Insecta</taxon>
        <taxon>Pterygota</taxon>
        <taxon>Neoptera</taxon>
        <taxon>Endopterygota</taxon>
        <taxon>Lepidoptera</taxon>
        <taxon>Glossata</taxon>
        <taxon>Ditrysia</taxon>
        <taxon>Tineoidea</taxon>
        <taxon>Psychidae</taxon>
        <taxon>Oiketicinae</taxon>
        <taxon>Eumeta</taxon>
    </lineage>
</organism>
<dbReference type="InterPro" id="IPR025476">
    <property type="entry name" value="Helitron_helicase-like"/>
</dbReference>
<feature type="domain" description="Helitron helicase-like" evidence="2">
    <location>
        <begin position="333"/>
        <end position="463"/>
    </location>
</feature>
<evidence type="ECO:0000313" key="4">
    <source>
        <dbReference type="Proteomes" id="UP000299102"/>
    </source>
</evidence>
<protein>
    <recommendedName>
        <fullName evidence="2">Helitron helicase-like domain-containing protein</fullName>
    </recommendedName>
</protein>
<proteinExistence type="predicted"/>
<feature type="region of interest" description="Disordered" evidence="1">
    <location>
        <begin position="1"/>
        <end position="55"/>
    </location>
</feature>
<reference evidence="3 4" key="1">
    <citation type="journal article" date="2019" name="Commun. Biol.">
        <title>The bagworm genome reveals a unique fibroin gene that provides high tensile strength.</title>
        <authorList>
            <person name="Kono N."/>
            <person name="Nakamura H."/>
            <person name="Ohtoshi R."/>
            <person name="Tomita M."/>
            <person name="Numata K."/>
            <person name="Arakawa K."/>
        </authorList>
    </citation>
    <scope>NUCLEOTIDE SEQUENCE [LARGE SCALE GENOMIC DNA]</scope>
</reference>
<dbReference type="Proteomes" id="UP000299102">
    <property type="component" value="Unassembled WGS sequence"/>
</dbReference>
<feature type="compositionally biased region" description="Acidic residues" evidence="1">
    <location>
        <begin position="1"/>
        <end position="10"/>
    </location>
</feature>
<evidence type="ECO:0000259" key="2">
    <source>
        <dbReference type="Pfam" id="PF14214"/>
    </source>
</evidence>
<dbReference type="EMBL" id="BGZK01001088">
    <property type="protein sequence ID" value="GBP70856.1"/>
    <property type="molecule type" value="Genomic_DNA"/>
</dbReference>
<comment type="caution">
    <text evidence="3">The sequence shown here is derived from an EMBL/GenBank/DDBJ whole genome shotgun (WGS) entry which is preliminary data.</text>
</comment>